<evidence type="ECO:0000313" key="10">
    <source>
        <dbReference type="EMBL" id="KAK7604000.1"/>
    </source>
</evidence>
<evidence type="ECO:0000259" key="9">
    <source>
        <dbReference type="PROSITE" id="PS50850"/>
    </source>
</evidence>
<evidence type="ECO:0000256" key="2">
    <source>
        <dbReference type="ARBA" id="ARBA00022448"/>
    </source>
</evidence>
<keyword evidence="11" id="KW-1185">Reference proteome</keyword>
<organism evidence="10 11">
    <name type="scientific">Parthenolecanium corni</name>
    <dbReference type="NCBI Taxonomy" id="536013"/>
    <lineage>
        <taxon>Eukaryota</taxon>
        <taxon>Metazoa</taxon>
        <taxon>Ecdysozoa</taxon>
        <taxon>Arthropoda</taxon>
        <taxon>Hexapoda</taxon>
        <taxon>Insecta</taxon>
        <taxon>Pterygota</taxon>
        <taxon>Neoptera</taxon>
        <taxon>Paraneoptera</taxon>
        <taxon>Hemiptera</taxon>
        <taxon>Sternorrhyncha</taxon>
        <taxon>Coccoidea</taxon>
        <taxon>Coccidae</taxon>
        <taxon>Parthenolecanium</taxon>
    </lineage>
</organism>
<feature type="compositionally biased region" description="Basic and acidic residues" evidence="7">
    <location>
        <begin position="656"/>
        <end position="669"/>
    </location>
</feature>
<feature type="transmembrane region" description="Helical" evidence="8">
    <location>
        <begin position="323"/>
        <end position="348"/>
    </location>
</feature>
<proteinExistence type="predicted"/>
<feature type="transmembrane region" description="Helical" evidence="8">
    <location>
        <begin position="218"/>
        <end position="240"/>
    </location>
</feature>
<feature type="transmembrane region" description="Helical" evidence="8">
    <location>
        <begin position="390"/>
        <end position="410"/>
    </location>
</feature>
<feature type="region of interest" description="Disordered" evidence="7">
    <location>
        <begin position="645"/>
        <end position="678"/>
    </location>
</feature>
<sequence>MHLPEEDEKLLHPDLAEIEPEAIRENPRQPEVIRGGARQAEAIQSNLRHFEAARGNPRQREAIRGSTRQFEAARGNPRQSEKIRGNLGHWCKFQPYWFGRLYVLAFNRMDEHCDACDVKPEDVVAAIKCTYLHRRNPPPPSTGAQTDQRSTQPATAQLPPKLVNECGCGYVRIAQDSSGGPIPLLAPLHIICRRRVHPATLHYITANQNPGGLFQKRYFISMLICLGTCILITLQLNLTITIVQMTKGYNITVGNETKQVEAEFKWDSVTRGLILSISGYGILFSPLGGLLARRFGGATVFGSGLGFSALLTLMTPFSVRQHIAFFVICRLMEGISQGIIGASLMEVFVRWTPPEERSRLIVNGINGYYLGAAISHPISGYVAQHYGWEAVFFVTGGIALTWYLIWVLLVKDEPGEDRFITTAEKAYLMENVPPVSKVKISYPWKKILTSKPVWALLNEFFTLAWSFSFVAHNLPVYINDVQNRDIESIGLIASLPNLCSLIGSPVAAFINDFLRTRKILRVQTIYKSFVSFGQISAVILLVITALFMGFEGSIICFSLFRFCFSFAETSYEVLPADLAAPYASLIRGMSITTMAIGFILSPTIMGLMTADHSRASWNRFFLLLSCFNVWSLVMFLVFGSAEPQPWAKQPATIRQSESRDRSNSSELDSRTAAAEMST</sequence>
<dbReference type="AlphaFoldDB" id="A0AAN9TWB9"/>
<dbReference type="Gene3D" id="1.20.1250.20">
    <property type="entry name" value="MFS general substrate transporter like domains"/>
    <property type="match status" value="2"/>
</dbReference>
<feature type="transmembrane region" description="Helical" evidence="8">
    <location>
        <begin position="620"/>
        <end position="641"/>
    </location>
</feature>
<protein>
    <recommendedName>
        <fullName evidence="9">Major facilitator superfamily (MFS) profile domain-containing protein</fullName>
    </recommendedName>
</protein>
<feature type="compositionally biased region" description="Polar residues" evidence="7">
    <location>
        <begin position="142"/>
        <end position="155"/>
    </location>
</feature>
<feature type="transmembrane region" description="Helical" evidence="8">
    <location>
        <begin position="299"/>
        <end position="317"/>
    </location>
</feature>
<feature type="transmembrane region" description="Helical" evidence="8">
    <location>
        <begin position="453"/>
        <end position="471"/>
    </location>
</feature>
<comment type="subcellular location">
    <subcellularLocation>
        <location evidence="1">Membrane</location>
        <topology evidence="1">Multi-pass membrane protein</topology>
    </subcellularLocation>
</comment>
<keyword evidence="3 8" id="KW-0812">Transmembrane</keyword>
<feature type="transmembrane region" description="Helical" evidence="8">
    <location>
        <begin position="535"/>
        <end position="560"/>
    </location>
</feature>
<keyword evidence="6 8" id="KW-0472">Membrane</keyword>
<gene>
    <name evidence="10" type="ORF">V9T40_004273</name>
</gene>
<feature type="transmembrane region" description="Helical" evidence="8">
    <location>
        <begin position="491"/>
        <end position="514"/>
    </location>
</feature>
<reference evidence="10 11" key="1">
    <citation type="submission" date="2024-03" db="EMBL/GenBank/DDBJ databases">
        <title>Adaptation during the transition from Ophiocordyceps entomopathogen to insect associate is accompanied by gene loss and intensified selection.</title>
        <authorList>
            <person name="Ward C.M."/>
            <person name="Onetto C.A."/>
            <person name="Borneman A.R."/>
        </authorList>
    </citation>
    <scope>NUCLEOTIDE SEQUENCE [LARGE SCALE GENOMIC DNA]</scope>
    <source>
        <strain evidence="10">AWRI1</strain>
        <tissue evidence="10">Single Adult Female</tissue>
    </source>
</reference>
<evidence type="ECO:0000256" key="4">
    <source>
        <dbReference type="ARBA" id="ARBA00022847"/>
    </source>
</evidence>
<keyword evidence="2" id="KW-0813">Transport</keyword>
<name>A0AAN9TWB9_9HEMI</name>
<dbReference type="FunFam" id="1.20.1250.20:FF:000423">
    <property type="entry name" value="Putative inorganic phosphate cotransporter-like Protein"/>
    <property type="match status" value="1"/>
</dbReference>
<evidence type="ECO:0000256" key="7">
    <source>
        <dbReference type="SAM" id="MobiDB-lite"/>
    </source>
</evidence>
<feature type="region of interest" description="Disordered" evidence="7">
    <location>
        <begin position="135"/>
        <end position="156"/>
    </location>
</feature>
<keyword evidence="4" id="KW-0769">Symport</keyword>
<keyword evidence="5 8" id="KW-1133">Transmembrane helix</keyword>
<comment type="caution">
    <text evidence="10">The sequence shown here is derived from an EMBL/GenBank/DDBJ whole genome shotgun (WGS) entry which is preliminary data.</text>
</comment>
<feature type="transmembrane region" description="Helical" evidence="8">
    <location>
        <begin position="273"/>
        <end position="292"/>
    </location>
</feature>
<dbReference type="GO" id="GO:0016020">
    <property type="term" value="C:membrane"/>
    <property type="evidence" value="ECO:0007669"/>
    <property type="project" value="UniProtKB-SubCell"/>
</dbReference>
<dbReference type="SUPFAM" id="SSF103473">
    <property type="entry name" value="MFS general substrate transporter"/>
    <property type="match status" value="1"/>
</dbReference>
<dbReference type="Pfam" id="PF07690">
    <property type="entry name" value="MFS_1"/>
    <property type="match status" value="1"/>
</dbReference>
<evidence type="ECO:0000256" key="5">
    <source>
        <dbReference type="ARBA" id="ARBA00022989"/>
    </source>
</evidence>
<evidence type="ECO:0000256" key="6">
    <source>
        <dbReference type="ARBA" id="ARBA00023136"/>
    </source>
</evidence>
<dbReference type="FunFam" id="1.20.1250.20:FF:000003">
    <property type="entry name" value="Solute carrier family 17 member 3"/>
    <property type="match status" value="1"/>
</dbReference>
<accession>A0AAN9TWB9</accession>
<dbReference type="Proteomes" id="UP001367676">
    <property type="component" value="Unassembled WGS sequence"/>
</dbReference>
<dbReference type="InterPro" id="IPR020846">
    <property type="entry name" value="MFS_dom"/>
</dbReference>
<evidence type="ECO:0000256" key="1">
    <source>
        <dbReference type="ARBA" id="ARBA00004141"/>
    </source>
</evidence>
<dbReference type="PANTHER" id="PTHR11662:SF399">
    <property type="entry name" value="FI19708P1-RELATED"/>
    <property type="match status" value="1"/>
</dbReference>
<dbReference type="GO" id="GO:0015293">
    <property type="term" value="F:symporter activity"/>
    <property type="evidence" value="ECO:0007669"/>
    <property type="project" value="UniProtKB-KW"/>
</dbReference>
<feature type="domain" description="Major facilitator superfamily (MFS) profile" evidence="9">
    <location>
        <begin position="213"/>
        <end position="643"/>
    </location>
</feature>
<feature type="transmembrane region" description="Helical" evidence="8">
    <location>
        <begin position="580"/>
        <end position="600"/>
    </location>
</feature>
<dbReference type="PROSITE" id="PS50850">
    <property type="entry name" value="MFS"/>
    <property type="match status" value="1"/>
</dbReference>
<dbReference type="EMBL" id="JBBCAQ010000004">
    <property type="protein sequence ID" value="KAK7604000.1"/>
    <property type="molecule type" value="Genomic_DNA"/>
</dbReference>
<evidence type="ECO:0000256" key="3">
    <source>
        <dbReference type="ARBA" id="ARBA00022692"/>
    </source>
</evidence>
<dbReference type="InterPro" id="IPR050382">
    <property type="entry name" value="MFS_Na/Anion_cotransporter"/>
</dbReference>
<evidence type="ECO:0000256" key="8">
    <source>
        <dbReference type="SAM" id="Phobius"/>
    </source>
</evidence>
<dbReference type="GO" id="GO:0006820">
    <property type="term" value="P:monoatomic anion transport"/>
    <property type="evidence" value="ECO:0007669"/>
    <property type="project" value="TreeGrafter"/>
</dbReference>
<dbReference type="InterPro" id="IPR036259">
    <property type="entry name" value="MFS_trans_sf"/>
</dbReference>
<dbReference type="InterPro" id="IPR011701">
    <property type="entry name" value="MFS"/>
</dbReference>
<evidence type="ECO:0000313" key="11">
    <source>
        <dbReference type="Proteomes" id="UP001367676"/>
    </source>
</evidence>
<dbReference type="PANTHER" id="PTHR11662">
    <property type="entry name" value="SOLUTE CARRIER FAMILY 17"/>
    <property type="match status" value="1"/>
</dbReference>